<dbReference type="Pfam" id="PF01490">
    <property type="entry name" value="Aa_trans"/>
    <property type="match status" value="1"/>
</dbReference>
<feature type="transmembrane region" description="Helical" evidence="7">
    <location>
        <begin position="328"/>
        <end position="347"/>
    </location>
</feature>
<dbReference type="GO" id="GO:0016020">
    <property type="term" value="C:membrane"/>
    <property type="evidence" value="ECO:0007669"/>
    <property type="project" value="UniProtKB-SubCell"/>
</dbReference>
<evidence type="ECO:0000313" key="9">
    <source>
        <dbReference type="EMBL" id="KAF2729600.1"/>
    </source>
</evidence>
<gene>
    <name evidence="9" type="ORF">EJ04DRAFT_502029</name>
</gene>
<keyword evidence="10" id="KW-1185">Reference proteome</keyword>
<dbReference type="Proteomes" id="UP000799444">
    <property type="component" value="Unassembled WGS sequence"/>
</dbReference>
<feature type="transmembrane region" description="Helical" evidence="7">
    <location>
        <begin position="441"/>
        <end position="459"/>
    </location>
</feature>
<proteinExistence type="inferred from homology"/>
<evidence type="ECO:0000259" key="8">
    <source>
        <dbReference type="Pfam" id="PF01490"/>
    </source>
</evidence>
<reference evidence="9" key="1">
    <citation type="journal article" date="2020" name="Stud. Mycol.">
        <title>101 Dothideomycetes genomes: a test case for predicting lifestyles and emergence of pathogens.</title>
        <authorList>
            <person name="Haridas S."/>
            <person name="Albert R."/>
            <person name="Binder M."/>
            <person name="Bloem J."/>
            <person name="Labutti K."/>
            <person name="Salamov A."/>
            <person name="Andreopoulos B."/>
            <person name="Baker S."/>
            <person name="Barry K."/>
            <person name="Bills G."/>
            <person name="Bluhm B."/>
            <person name="Cannon C."/>
            <person name="Castanera R."/>
            <person name="Culley D."/>
            <person name="Daum C."/>
            <person name="Ezra D."/>
            <person name="Gonzalez J."/>
            <person name="Henrissat B."/>
            <person name="Kuo A."/>
            <person name="Liang C."/>
            <person name="Lipzen A."/>
            <person name="Lutzoni F."/>
            <person name="Magnuson J."/>
            <person name="Mondo S."/>
            <person name="Nolan M."/>
            <person name="Ohm R."/>
            <person name="Pangilinan J."/>
            <person name="Park H.-J."/>
            <person name="Ramirez L."/>
            <person name="Alfaro M."/>
            <person name="Sun H."/>
            <person name="Tritt A."/>
            <person name="Yoshinaga Y."/>
            <person name="Zwiers L.-H."/>
            <person name="Turgeon B."/>
            <person name="Goodwin S."/>
            <person name="Spatafora J."/>
            <person name="Crous P."/>
            <person name="Grigoriev I."/>
        </authorList>
    </citation>
    <scope>NUCLEOTIDE SEQUENCE</scope>
    <source>
        <strain evidence="9">CBS 125425</strain>
    </source>
</reference>
<evidence type="ECO:0000256" key="1">
    <source>
        <dbReference type="ARBA" id="ARBA00004141"/>
    </source>
</evidence>
<feature type="transmembrane region" description="Helical" evidence="7">
    <location>
        <begin position="368"/>
        <end position="388"/>
    </location>
</feature>
<protein>
    <recommendedName>
        <fullName evidence="8">Amino acid transporter transmembrane domain-containing protein</fullName>
    </recommendedName>
</protein>
<dbReference type="GO" id="GO:0015179">
    <property type="term" value="F:L-amino acid transmembrane transporter activity"/>
    <property type="evidence" value="ECO:0007669"/>
    <property type="project" value="TreeGrafter"/>
</dbReference>
<accession>A0A9P4UYV7</accession>
<feature type="transmembrane region" description="Helical" evidence="7">
    <location>
        <begin position="394"/>
        <end position="420"/>
    </location>
</feature>
<evidence type="ECO:0000256" key="2">
    <source>
        <dbReference type="ARBA" id="ARBA00008066"/>
    </source>
</evidence>
<evidence type="ECO:0000256" key="4">
    <source>
        <dbReference type="ARBA" id="ARBA00022989"/>
    </source>
</evidence>
<evidence type="ECO:0000256" key="6">
    <source>
        <dbReference type="SAM" id="MobiDB-lite"/>
    </source>
</evidence>
<keyword evidence="5 7" id="KW-0472">Membrane</keyword>
<comment type="caution">
    <text evidence="9">The sequence shown here is derived from an EMBL/GenBank/DDBJ whole genome shotgun (WGS) entry which is preliminary data.</text>
</comment>
<evidence type="ECO:0000313" key="10">
    <source>
        <dbReference type="Proteomes" id="UP000799444"/>
    </source>
</evidence>
<keyword evidence="3 7" id="KW-0812">Transmembrane</keyword>
<dbReference type="FunFam" id="1.20.1740.10:FF:000039">
    <property type="entry name" value="Neutral amino acid transporter (Eurofung)"/>
    <property type="match status" value="1"/>
</dbReference>
<feature type="transmembrane region" description="Helical" evidence="7">
    <location>
        <begin position="144"/>
        <end position="166"/>
    </location>
</feature>
<comment type="subcellular location">
    <subcellularLocation>
        <location evidence="1">Membrane</location>
        <topology evidence="1">Multi-pass membrane protein</topology>
    </subcellularLocation>
</comment>
<comment type="similarity">
    <text evidence="2">Belongs to the amino acid/polyamine transporter 2 family.</text>
</comment>
<evidence type="ECO:0000256" key="5">
    <source>
        <dbReference type="ARBA" id="ARBA00023136"/>
    </source>
</evidence>
<keyword evidence="4 7" id="KW-1133">Transmembrane helix</keyword>
<organism evidence="9 10">
    <name type="scientific">Polyplosphaeria fusca</name>
    <dbReference type="NCBI Taxonomy" id="682080"/>
    <lineage>
        <taxon>Eukaryota</taxon>
        <taxon>Fungi</taxon>
        <taxon>Dikarya</taxon>
        <taxon>Ascomycota</taxon>
        <taxon>Pezizomycotina</taxon>
        <taxon>Dothideomycetes</taxon>
        <taxon>Pleosporomycetidae</taxon>
        <taxon>Pleosporales</taxon>
        <taxon>Tetraplosphaeriaceae</taxon>
        <taxon>Polyplosphaeria</taxon>
    </lineage>
</organism>
<evidence type="ECO:0000256" key="7">
    <source>
        <dbReference type="SAM" id="Phobius"/>
    </source>
</evidence>
<name>A0A9P4UYV7_9PLEO</name>
<dbReference type="InterPro" id="IPR013057">
    <property type="entry name" value="AA_transpt_TM"/>
</dbReference>
<feature type="transmembrane region" description="Helical" evidence="7">
    <location>
        <begin position="286"/>
        <end position="308"/>
    </location>
</feature>
<dbReference type="AlphaFoldDB" id="A0A9P4UYV7"/>
<dbReference type="OrthoDB" id="3162524at2759"/>
<evidence type="ECO:0000256" key="3">
    <source>
        <dbReference type="ARBA" id="ARBA00022692"/>
    </source>
</evidence>
<dbReference type="PANTHER" id="PTHR22950:SF697">
    <property type="entry name" value="AMINO ACID TRANSPORTER (EUROFUNG)"/>
    <property type="match status" value="1"/>
</dbReference>
<feature type="domain" description="Amino acid transporter transmembrane" evidence="8">
    <location>
        <begin position="51"/>
        <end position="458"/>
    </location>
</feature>
<feature type="region of interest" description="Disordered" evidence="6">
    <location>
        <begin position="1"/>
        <end position="28"/>
    </location>
</feature>
<dbReference type="PANTHER" id="PTHR22950">
    <property type="entry name" value="AMINO ACID TRANSPORTER"/>
    <property type="match status" value="1"/>
</dbReference>
<feature type="transmembrane region" description="Helical" evidence="7">
    <location>
        <begin position="178"/>
        <end position="196"/>
    </location>
</feature>
<feature type="transmembrane region" description="Helical" evidence="7">
    <location>
        <begin position="75"/>
        <end position="93"/>
    </location>
</feature>
<feature type="transmembrane region" description="Helical" evidence="7">
    <location>
        <begin position="245"/>
        <end position="274"/>
    </location>
</feature>
<feature type="transmembrane region" description="Helical" evidence="7">
    <location>
        <begin position="203"/>
        <end position="225"/>
    </location>
</feature>
<dbReference type="EMBL" id="ML996240">
    <property type="protein sequence ID" value="KAF2729600.1"/>
    <property type="molecule type" value="Genomic_DNA"/>
</dbReference>
<sequence>MGNEKDIQPVPTHDSVQAGETEDAVYDPKSSDDNFEIFKKTTDGVQFRLVGWPQATMIFLKTLFATGVLSIPTAMYGLGAVGGALSVVGWGFLNTCKRLCTLRFLRLTFIDFAIVQGDFRNRHAHCHSIADMAHVVGGPVLKEICGLLFIVAYVLCAGSGIIGLSAGLNALSDHAACTVWWAFLSAAVIIACASVRKFQNIGWLSWAGFVSVYVAVFIVVVGVTTTDRPAAAPQEGPYDLGYNVIAYPTFVVGMTATCTIFISSAGTSAFLPVIAEMRNPKDYNKAVYVSMAIVQASYLTFSLVVYKWCGKWVTNPSLGSAGDTLKKAAYGVGLIGLAVSGCLYLHVAAKYVFVRILRNSEHLQKNSLVHWGTWFSCTIGLGAIAFILAEAIPIFSFLIALTGSVCFAPIAIALPAYLWLYDHWEYRRGSIVKQAVWYTHWLLLAIGVFICVGGTYGVADQIKQAYDSGLIGGAFSCADNSNTHS</sequence>